<proteinExistence type="predicted"/>
<dbReference type="EnsemblMetazoa" id="Aqu2.1.42357_001">
    <property type="protein sequence ID" value="Aqu2.1.42357_001"/>
    <property type="gene ID" value="Aqu2.1.42357"/>
</dbReference>
<dbReference type="InterPro" id="IPR009057">
    <property type="entry name" value="Homeodomain-like_sf"/>
</dbReference>
<dbReference type="InParanoid" id="A0A1X7VQJ9"/>
<dbReference type="SUPFAM" id="SSF46689">
    <property type="entry name" value="Homeodomain-like"/>
    <property type="match status" value="1"/>
</dbReference>
<dbReference type="Pfam" id="PF04218">
    <property type="entry name" value="CENP-B_N"/>
    <property type="match status" value="1"/>
</dbReference>
<sequence>MLGFGKDKPKAKRKRVVLTLEEKLDVIKMLNKAVSYAVINEKFGIGHSTVGDIKKNRNLMLQFSKEKEEQGIKEVVKSMKLGANADLDKAVYIWLCQKKARGCSH</sequence>
<dbReference type="GO" id="GO:0003677">
    <property type="term" value="F:DNA binding"/>
    <property type="evidence" value="ECO:0007669"/>
    <property type="project" value="InterPro"/>
</dbReference>
<organism evidence="2">
    <name type="scientific">Amphimedon queenslandica</name>
    <name type="common">Sponge</name>
    <dbReference type="NCBI Taxonomy" id="400682"/>
    <lineage>
        <taxon>Eukaryota</taxon>
        <taxon>Metazoa</taxon>
        <taxon>Porifera</taxon>
        <taxon>Demospongiae</taxon>
        <taxon>Heteroscleromorpha</taxon>
        <taxon>Haplosclerida</taxon>
        <taxon>Niphatidae</taxon>
        <taxon>Amphimedon</taxon>
    </lineage>
</organism>
<dbReference type="Gene3D" id="1.10.10.60">
    <property type="entry name" value="Homeodomain-like"/>
    <property type="match status" value="1"/>
</dbReference>
<dbReference type="InterPro" id="IPR007889">
    <property type="entry name" value="HTH_Psq"/>
</dbReference>
<dbReference type="OMA" id="RECSSFQ"/>
<dbReference type="AlphaFoldDB" id="A0A1X7VQJ9"/>
<dbReference type="OrthoDB" id="125347at2759"/>
<evidence type="ECO:0000313" key="2">
    <source>
        <dbReference type="EnsemblMetazoa" id="Aqu2.1.42357_001"/>
    </source>
</evidence>
<evidence type="ECO:0000259" key="1">
    <source>
        <dbReference type="Pfam" id="PF04218"/>
    </source>
</evidence>
<reference evidence="2" key="1">
    <citation type="submission" date="2017-05" db="UniProtKB">
        <authorList>
            <consortium name="EnsemblMetazoa"/>
        </authorList>
    </citation>
    <scope>IDENTIFICATION</scope>
</reference>
<protein>
    <recommendedName>
        <fullName evidence="1">HTH psq-type domain-containing protein</fullName>
    </recommendedName>
</protein>
<feature type="domain" description="HTH psq-type" evidence="1">
    <location>
        <begin position="12"/>
        <end position="63"/>
    </location>
</feature>
<accession>A0A1X7VQJ9</accession>
<name>A0A1X7VQJ9_AMPQE</name>